<dbReference type="Gene3D" id="3.40.50.2000">
    <property type="entry name" value="Glycogen Phosphorylase B"/>
    <property type="match status" value="1"/>
</dbReference>
<dbReference type="CDD" id="cd03809">
    <property type="entry name" value="GT4_MtfB-like"/>
    <property type="match status" value="1"/>
</dbReference>
<dbReference type="AlphaFoldDB" id="A0A5D3YH81"/>
<dbReference type="GO" id="GO:0016757">
    <property type="term" value="F:glycosyltransferase activity"/>
    <property type="evidence" value="ECO:0007669"/>
    <property type="project" value="TreeGrafter"/>
</dbReference>
<keyword evidence="1 2" id="KW-0808">Transferase</keyword>
<protein>
    <submittedName>
        <fullName evidence="2">Glycosyltransferase involved in cell wall biosynthesis</fullName>
    </submittedName>
</protein>
<comment type="caution">
    <text evidence="2">The sequence shown here is derived from an EMBL/GenBank/DDBJ whole genome shotgun (WGS) entry which is preliminary data.</text>
</comment>
<gene>
    <name evidence="2" type="ORF">BCL69_100374</name>
</gene>
<evidence type="ECO:0000313" key="3">
    <source>
        <dbReference type="Proteomes" id="UP000324176"/>
    </source>
</evidence>
<organism evidence="2 3">
    <name type="scientific">Nitrosomonas communis</name>
    <dbReference type="NCBI Taxonomy" id="44574"/>
    <lineage>
        <taxon>Bacteria</taxon>
        <taxon>Pseudomonadati</taxon>
        <taxon>Pseudomonadota</taxon>
        <taxon>Betaproteobacteria</taxon>
        <taxon>Nitrosomonadales</taxon>
        <taxon>Nitrosomonadaceae</taxon>
        <taxon>Nitrosomonas</taxon>
    </lineage>
</organism>
<dbReference type="PANTHER" id="PTHR46401:SF2">
    <property type="entry name" value="GLYCOSYLTRANSFERASE WBBK-RELATED"/>
    <property type="match status" value="1"/>
</dbReference>
<reference evidence="2 3" key="1">
    <citation type="submission" date="2019-07" db="EMBL/GenBank/DDBJ databases">
        <title>Active sludge and wastewater microbial communities from Klosterneuburg, Austria.</title>
        <authorList>
            <person name="Wagner M."/>
        </authorList>
    </citation>
    <scope>NUCLEOTIDE SEQUENCE [LARGE SCALE GENOMIC DNA]</scope>
    <source>
        <strain evidence="2 3">Nm2</strain>
    </source>
</reference>
<accession>A0A5D3YH81</accession>
<dbReference type="GO" id="GO:0009103">
    <property type="term" value="P:lipopolysaccharide biosynthetic process"/>
    <property type="evidence" value="ECO:0007669"/>
    <property type="project" value="TreeGrafter"/>
</dbReference>
<evidence type="ECO:0000256" key="1">
    <source>
        <dbReference type="ARBA" id="ARBA00022679"/>
    </source>
</evidence>
<dbReference type="Pfam" id="PF13692">
    <property type="entry name" value="Glyco_trans_1_4"/>
    <property type="match status" value="1"/>
</dbReference>
<proteinExistence type="predicted"/>
<dbReference type="OrthoDB" id="9177777at2"/>
<name>A0A5D3YH81_9PROT</name>
<sequence>MIKLLVDGVFFQLSNSGIARVWRSVLELLVADGRFQIYFLDRGKAPSISGIEYIPFPSYLATNCPADSQLIQDICDFYQIDVFSSTYYTTPISTPMVLMVHDMIPELFNFDLSHTDWMEKMTAICYAQRYLCVSENTRNDLLAIYPEIPPDLVITAYNGLDHTVFHQHEIGAIEAFRNQYELDRPYFLFVGSRVQHNGYKNSGLFFDALASMKEVQFDVFCVGGERQVEQEILDKLPSGVRCKRVELTDEELALAYGGALALVYPSLYEGFGMPVIEAMASGCPVITTSHGSLAETAGDAALLISGISADEMRSALIQIQDPSIGDTLRQKGLVHAQRFRWEVIANKLATIAENLVKESRAGAYDNFFLEWKRLRQIQANVDYAQ</sequence>
<evidence type="ECO:0000313" key="2">
    <source>
        <dbReference type="EMBL" id="TYP93264.1"/>
    </source>
</evidence>
<dbReference type="RefSeq" id="WP_046851464.1">
    <property type="nucleotide sequence ID" value="NZ_CP011451.1"/>
</dbReference>
<dbReference type="PANTHER" id="PTHR46401">
    <property type="entry name" value="GLYCOSYLTRANSFERASE WBBK-RELATED"/>
    <property type="match status" value="1"/>
</dbReference>
<dbReference type="Proteomes" id="UP000324176">
    <property type="component" value="Unassembled WGS sequence"/>
</dbReference>
<dbReference type="EMBL" id="VNHT01000003">
    <property type="protein sequence ID" value="TYP93264.1"/>
    <property type="molecule type" value="Genomic_DNA"/>
</dbReference>
<dbReference type="SUPFAM" id="SSF53756">
    <property type="entry name" value="UDP-Glycosyltransferase/glycogen phosphorylase"/>
    <property type="match status" value="1"/>
</dbReference>